<evidence type="ECO:0000256" key="2">
    <source>
        <dbReference type="ARBA" id="ARBA00006809"/>
    </source>
</evidence>
<dbReference type="GO" id="GO:0043565">
    <property type="term" value="F:sequence-specific DNA binding"/>
    <property type="evidence" value="ECO:0007669"/>
    <property type="project" value="TreeGrafter"/>
</dbReference>
<reference evidence="6" key="1">
    <citation type="submission" date="2015-09" db="EMBL/GenBank/DDBJ databases">
        <authorList>
            <person name="Sai Rama Sridatta P."/>
        </authorList>
    </citation>
    <scope>NUCLEOTIDE SEQUENCE [LARGE SCALE GENOMIC DNA]</scope>
</reference>
<comment type="similarity">
    <text evidence="2">Belongs to the MYBBP1A family.</text>
</comment>
<feature type="compositionally biased region" description="Acidic residues" evidence="4">
    <location>
        <begin position="629"/>
        <end position="664"/>
    </location>
</feature>
<protein>
    <submittedName>
        <fullName evidence="5">MYB binding protein (P160) 1a</fullName>
    </submittedName>
</protein>
<sequence length="1056" mass="120163">MSVEMVELSVKASEPVRPTGILQQNRVFLDFFWDLAKPDQEVRLKAVENLIQYLKTNNKADDLEYTFKRLVDGLAHTRETARPGFSLALGQVLSAFEDVSLQSILDRIKEKHNLQTVKKWQTVCCAFNTPEQMQLLLVALQRFPQTLKPKKLKKLLGSSTIINADNIPKLTEVLKMAARSVKKECVLPAVVLDLLKLSLKEDSFQLFWNKAIIDGMLKEQPGPTHYLSYRLLGSALPHLSVAQLKEVLSGEVMMHYGEHVVSAQKPDRFKLAPEMDVYVSDFLQGCQDSDKQLAVMVGFSSLTNQGYPVVPSVWRVVQHLQPAALQSYVEWLKDTFLQPQLDKLLDFSTRKQKDSQEGREQKENSVFRLRKWIVARLTSIIDNHQVKKQEDLIMDVARFIFFHAFFSAKKATADIPETKGKLSVPLDDKTRGVLVSSFFGLLLAMHHLPLAEDLAEGAAVNQKRALGVTADGTMWIYHLVQYAQVLLSQTKYVQSSQPFSPEQRQAWDGMLESVANLKRKAKKGQTAESNVFQQLFLLVGMHLFKAPEELVDIMKDLQSCVDKAQEKKSKKKKKKQGEEPEWVEVMVDILLSLLSQPSRHIRQVCKTVFSSICPHVTAAALTAILDNDTSADDDSDEDDEAMEEEDEEEEEEEDEEEEEMEHEEVDQNFRLELMKVLQQQNALATEEDGSSDEDLDDEAMMELDKGLAALFSEQKKKTQAKRDEKSKLKKEKALVRDFKIKVLDLIEVFVARQAGSPLVLGLVEPLLTIIDRGMSSDSDQQEQDFLRRAADIFRNQLCRSKVYCRTAGDRQGELHDLLEKLMTKTQKLSDSSVCLYYFSASLYVVKVLRGAPPAETKEEQTAEKLRFMGNVDLDRVATIFREALSSFMSRRKSPLTAQMFTDLFTRFPVLCVNLLDTAVQHIKSGVREHQQSQACVLVLRAMQSREVQQLLSGAPWTELCAKIHVGQTESKVAREKVVKTLELCQFLVKHVHQQKLSVDLEPLQKVLQSLTTVITFKKTGKLEDTYWAVMKHFGVILEIKKKRSNTPQTKRHFVLF</sequence>
<dbReference type="GO" id="GO:0003714">
    <property type="term" value="F:transcription corepressor activity"/>
    <property type="evidence" value="ECO:0007669"/>
    <property type="project" value="TreeGrafter"/>
</dbReference>
<dbReference type="GO" id="GO:0003723">
    <property type="term" value="F:RNA binding"/>
    <property type="evidence" value="ECO:0007669"/>
    <property type="project" value="TreeGrafter"/>
</dbReference>
<keyword evidence="3" id="KW-0539">Nucleus</keyword>
<dbReference type="GeneTree" id="ENSGT00390000017457"/>
<feature type="region of interest" description="Disordered" evidence="4">
    <location>
        <begin position="626"/>
        <end position="665"/>
    </location>
</feature>
<evidence type="ECO:0000313" key="6">
    <source>
        <dbReference type="Proteomes" id="UP000314980"/>
    </source>
</evidence>
<dbReference type="PANTHER" id="PTHR13213:SF2">
    <property type="entry name" value="MYB-BINDING PROTEIN 1A"/>
    <property type="match status" value="1"/>
</dbReference>
<gene>
    <name evidence="5" type="primary">MYBBP1A</name>
    <name evidence="5" type="synonym">mybbp1a</name>
</gene>
<evidence type="ECO:0000256" key="1">
    <source>
        <dbReference type="ARBA" id="ARBA00004123"/>
    </source>
</evidence>
<organism evidence="5 6">
    <name type="scientific">Lates calcarifer</name>
    <name type="common">Barramundi</name>
    <name type="synonym">Holocentrus calcarifer</name>
    <dbReference type="NCBI Taxonomy" id="8187"/>
    <lineage>
        <taxon>Eukaryota</taxon>
        <taxon>Metazoa</taxon>
        <taxon>Chordata</taxon>
        <taxon>Craniata</taxon>
        <taxon>Vertebrata</taxon>
        <taxon>Euteleostomi</taxon>
        <taxon>Actinopterygii</taxon>
        <taxon>Neopterygii</taxon>
        <taxon>Teleostei</taxon>
        <taxon>Neoteleostei</taxon>
        <taxon>Acanthomorphata</taxon>
        <taxon>Carangaria</taxon>
        <taxon>Carangaria incertae sedis</taxon>
        <taxon>Centropomidae</taxon>
        <taxon>Lates</taxon>
    </lineage>
</organism>
<evidence type="ECO:0000256" key="3">
    <source>
        <dbReference type="ARBA" id="ARBA00023242"/>
    </source>
</evidence>
<accession>A0A4W6DFQ0</accession>
<reference evidence="5" key="2">
    <citation type="submission" date="2025-08" db="UniProtKB">
        <authorList>
            <consortium name="Ensembl"/>
        </authorList>
    </citation>
    <scope>IDENTIFICATION</scope>
</reference>
<dbReference type="GO" id="GO:0005730">
    <property type="term" value="C:nucleolus"/>
    <property type="evidence" value="ECO:0007669"/>
    <property type="project" value="InterPro"/>
</dbReference>
<reference evidence="5" key="3">
    <citation type="submission" date="2025-09" db="UniProtKB">
        <authorList>
            <consortium name="Ensembl"/>
        </authorList>
    </citation>
    <scope>IDENTIFICATION</scope>
</reference>
<evidence type="ECO:0000256" key="4">
    <source>
        <dbReference type="SAM" id="MobiDB-lite"/>
    </source>
</evidence>
<dbReference type="InterPro" id="IPR007015">
    <property type="entry name" value="DNA_pol_V/MYBBP1A"/>
</dbReference>
<dbReference type="PANTHER" id="PTHR13213">
    <property type="entry name" value="MYB-BINDING PROTEIN 1A FAMILY MEMBER"/>
    <property type="match status" value="1"/>
</dbReference>
<dbReference type="Pfam" id="PF04931">
    <property type="entry name" value="DNA_pol_phi"/>
    <property type="match status" value="2"/>
</dbReference>
<comment type="subcellular location">
    <subcellularLocation>
        <location evidence="1">Nucleus</location>
    </subcellularLocation>
</comment>
<proteinExistence type="inferred from homology"/>
<evidence type="ECO:0000313" key="5">
    <source>
        <dbReference type="Ensembl" id="ENSLCAP00010023759.1"/>
    </source>
</evidence>
<dbReference type="AlphaFoldDB" id="A0A4W6DFQ0"/>
<dbReference type="InterPro" id="IPR016024">
    <property type="entry name" value="ARM-type_fold"/>
</dbReference>
<keyword evidence="6" id="KW-1185">Reference proteome</keyword>
<name>A0A4W6DFQ0_LATCA</name>
<dbReference type="SUPFAM" id="SSF48371">
    <property type="entry name" value="ARM repeat"/>
    <property type="match status" value="1"/>
</dbReference>
<dbReference type="Proteomes" id="UP000314980">
    <property type="component" value="Unassembled WGS sequence"/>
</dbReference>
<dbReference type="Ensembl" id="ENSLCAT00010024278.1">
    <property type="protein sequence ID" value="ENSLCAP00010023759.1"/>
    <property type="gene ID" value="ENSLCAG00010011152.1"/>
</dbReference>